<keyword evidence="2" id="KW-0472">Membrane</keyword>
<feature type="region of interest" description="Disordered" evidence="1">
    <location>
        <begin position="1"/>
        <end position="29"/>
    </location>
</feature>
<dbReference type="RefSeq" id="WP_034226799.1">
    <property type="nucleotide sequence ID" value="NZ_AXCW01000142.1"/>
</dbReference>
<feature type="transmembrane region" description="Helical" evidence="2">
    <location>
        <begin position="34"/>
        <end position="52"/>
    </location>
</feature>
<evidence type="ECO:0000256" key="2">
    <source>
        <dbReference type="SAM" id="Phobius"/>
    </source>
</evidence>
<protein>
    <submittedName>
        <fullName evidence="3">Uncharacterized protein</fullName>
    </submittedName>
</protein>
<gene>
    <name evidence="3" type="ORF">N866_03965</name>
</gene>
<reference evidence="3 4" key="1">
    <citation type="submission" date="2014-01" db="EMBL/GenBank/DDBJ databases">
        <title>Actinotalea ferrariae CF5-4.</title>
        <authorList>
            <person name="Chen F."/>
            <person name="Li Y."/>
            <person name="Wang G."/>
        </authorList>
    </citation>
    <scope>NUCLEOTIDE SEQUENCE [LARGE SCALE GENOMIC DNA]</scope>
    <source>
        <strain evidence="3 4">CF5-4</strain>
    </source>
</reference>
<keyword evidence="2" id="KW-0812">Transmembrane</keyword>
<dbReference type="Proteomes" id="UP000019753">
    <property type="component" value="Unassembled WGS sequence"/>
</dbReference>
<name>A0A021VP52_9CELL</name>
<comment type="caution">
    <text evidence="3">The sequence shown here is derived from an EMBL/GenBank/DDBJ whole genome shotgun (WGS) entry which is preliminary data.</text>
</comment>
<evidence type="ECO:0000313" key="3">
    <source>
        <dbReference type="EMBL" id="EYR62969.1"/>
    </source>
</evidence>
<accession>A0A021VP52</accession>
<dbReference type="EMBL" id="AXCW01000142">
    <property type="protein sequence ID" value="EYR62969.1"/>
    <property type="molecule type" value="Genomic_DNA"/>
</dbReference>
<proteinExistence type="predicted"/>
<keyword evidence="2" id="KW-1133">Transmembrane helix</keyword>
<sequence length="92" mass="9114">MLRRGAEPSAPVHPLRSLHEHGGRSGRAWRRGSGLATGIAIGLGVGGLLAVAVDQVGFVGTGLVLGVAIGAALEARSASDDPSAEPSPDGEP</sequence>
<organism evidence="3 4">
    <name type="scientific">Actinotalea ferrariae CF5-4</name>
    <dbReference type="NCBI Taxonomy" id="948458"/>
    <lineage>
        <taxon>Bacteria</taxon>
        <taxon>Bacillati</taxon>
        <taxon>Actinomycetota</taxon>
        <taxon>Actinomycetes</taxon>
        <taxon>Micrococcales</taxon>
        <taxon>Cellulomonadaceae</taxon>
        <taxon>Actinotalea</taxon>
    </lineage>
</organism>
<evidence type="ECO:0000256" key="1">
    <source>
        <dbReference type="SAM" id="MobiDB-lite"/>
    </source>
</evidence>
<evidence type="ECO:0000313" key="4">
    <source>
        <dbReference type="Proteomes" id="UP000019753"/>
    </source>
</evidence>
<dbReference type="AlphaFoldDB" id="A0A021VP52"/>
<keyword evidence="4" id="KW-1185">Reference proteome</keyword>